<keyword evidence="1" id="KW-1185">Reference proteome</keyword>
<proteinExistence type="predicted"/>
<evidence type="ECO:0000313" key="1">
    <source>
        <dbReference type="Proteomes" id="UP000887572"/>
    </source>
</evidence>
<dbReference type="AlphaFoldDB" id="A0A914HQZ1"/>
<evidence type="ECO:0000313" key="2">
    <source>
        <dbReference type="WBParaSite" id="Gr19_v10_g2894.t2"/>
    </source>
</evidence>
<name>A0A914HQZ1_GLORO</name>
<sequence>MQNKQYWPALKWPGAQLATDPPVPFGSDDVITVVAEWKAIKFRPLSEVVKPTRKWRTTNGSAVVVRQRIVFSPGRGGRGMLPSCCGNSWGELLRKRLGGVAVEGPGGSCCGSAWGELLWKHLGAFREGGSDRFGYEH</sequence>
<dbReference type="WBParaSite" id="Gr19_v10_g2894.t2">
    <property type="protein sequence ID" value="Gr19_v10_g2894.t2"/>
    <property type="gene ID" value="Gr19_v10_g2894"/>
</dbReference>
<dbReference type="Proteomes" id="UP000887572">
    <property type="component" value="Unplaced"/>
</dbReference>
<reference evidence="2" key="1">
    <citation type="submission" date="2022-11" db="UniProtKB">
        <authorList>
            <consortium name="WormBaseParasite"/>
        </authorList>
    </citation>
    <scope>IDENTIFICATION</scope>
</reference>
<accession>A0A914HQZ1</accession>
<protein>
    <submittedName>
        <fullName evidence="2">Uncharacterized protein</fullName>
    </submittedName>
</protein>
<organism evidence="1 2">
    <name type="scientific">Globodera rostochiensis</name>
    <name type="common">Golden nematode worm</name>
    <name type="synonym">Heterodera rostochiensis</name>
    <dbReference type="NCBI Taxonomy" id="31243"/>
    <lineage>
        <taxon>Eukaryota</taxon>
        <taxon>Metazoa</taxon>
        <taxon>Ecdysozoa</taxon>
        <taxon>Nematoda</taxon>
        <taxon>Chromadorea</taxon>
        <taxon>Rhabditida</taxon>
        <taxon>Tylenchina</taxon>
        <taxon>Tylenchomorpha</taxon>
        <taxon>Tylenchoidea</taxon>
        <taxon>Heteroderidae</taxon>
        <taxon>Heteroderinae</taxon>
        <taxon>Globodera</taxon>
    </lineage>
</organism>